<name>A0ABP3PBW8_9PROT</name>
<dbReference type="EMBL" id="BAAADD010000002">
    <property type="protein sequence ID" value="GAA0563847.1"/>
    <property type="molecule type" value="Genomic_DNA"/>
</dbReference>
<accession>A0ABP3PBW8</accession>
<evidence type="ECO:0000259" key="4">
    <source>
        <dbReference type="PROSITE" id="PS51118"/>
    </source>
</evidence>
<dbReference type="PROSITE" id="PS51118">
    <property type="entry name" value="HTH_HXLR"/>
    <property type="match status" value="1"/>
</dbReference>
<organism evidence="5 6">
    <name type="scientific">Rhizomicrobium electricum</name>
    <dbReference type="NCBI Taxonomy" id="480070"/>
    <lineage>
        <taxon>Bacteria</taxon>
        <taxon>Pseudomonadati</taxon>
        <taxon>Pseudomonadota</taxon>
        <taxon>Alphaproteobacteria</taxon>
        <taxon>Micropepsales</taxon>
        <taxon>Micropepsaceae</taxon>
        <taxon>Rhizomicrobium</taxon>
    </lineage>
</organism>
<dbReference type="PANTHER" id="PTHR33204:SF29">
    <property type="entry name" value="TRANSCRIPTIONAL REGULATOR"/>
    <property type="match status" value="1"/>
</dbReference>
<evidence type="ECO:0000256" key="2">
    <source>
        <dbReference type="ARBA" id="ARBA00023125"/>
    </source>
</evidence>
<sequence>MRKRKKVYSCGLEAALAVIGGKWKFLILWTLSNGGARRFGELRRAVTGISEKMLIQELKELELDGIVSRKDFKEVPPRVEYSITPFGAELAIATRPLCEWGTRHIRRIGSLPTQIAAE</sequence>
<dbReference type="InterPro" id="IPR002577">
    <property type="entry name" value="HTH_HxlR"/>
</dbReference>
<keyword evidence="2" id="KW-0238">DNA-binding</keyword>
<evidence type="ECO:0000313" key="6">
    <source>
        <dbReference type="Proteomes" id="UP001499951"/>
    </source>
</evidence>
<dbReference type="Pfam" id="PF01638">
    <property type="entry name" value="HxlR"/>
    <property type="match status" value="1"/>
</dbReference>
<dbReference type="RefSeq" id="WP_166932707.1">
    <property type="nucleotide sequence ID" value="NZ_BAAADD010000002.1"/>
</dbReference>
<protein>
    <submittedName>
        <fullName evidence="5">Helix-turn-helix domain-containing protein</fullName>
    </submittedName>
</protein>
<reference evidence="6" key="1">
    <citation type="journal article" date="2019" name="Int. J. Syst. Evol. Microbiol.">
        <title>The Global Catalogue of Microorganisms (GCM) 10K type strain sequencing project: providing services to taxonomists for standard genome sequencing and annotation.</title>
        <authorList>
            <consortium name="The Broad Institute Genomics Platform"/>
            <consortium name="The Broad Institute Genome Sequencing Center for Infectious Disease"/>
            <person name="Wu L."/>
            <person name="Ma J."/>
        </authorList>
    </citation>
    <scope>NUCLEOTIDE SEQUENCE [LARGE SCALE GENOMIC DNA]</scope>
    <source>
        <strain evidence="6">JCM 15089</strain>
    </source>
</reference>
<comment type="caution">
    <text evidence="5">The sequence shown here is derived from an EMBL/GenBank/DDBJ whole genome shotgun (WGS) entry which is preliminary data.</text>
</comment>
<feature type="domain" description="HTH hxlR-type" evidence="4">
    <location>
        <begin position="10"/>
        <end position="109"/>
    </location>
</feature>
<evidence type="ECO:0000256" key="3">
    <source>
        <dbReference type="ARBA" id="ARBA00023163"/>
    </source>
</evidence>
<evidence type="ECO:0000313" key="5">
    <source>
        <dbReference type="EMBL" id="GAA0563847.1"/>
    </source>
</evidence>
<gene>
    <name evidence="5" type="ORF">GCM10008942_10350</name>
</gene>
<keyword evidence="1" id="KW-0805">Transcription regulation</keyword>
<dbReference type="Proteomes" id="UP001499951">
    <property type="component" value="Unassembled WGS sequence"/>
</dbReference>
<keyword evidence="6" id="KW-1185">Reference proteome</keyword>
<dbReference type="PANTHER" id="PTHR33204">
    <property type="entry name" value="TRANSCRIPTIONAL REGULATOR, MARR FAMILY"/>
    <property type="match status" value="1"/>
</dbReference>
<dbReference type="InterPro" id="IPR036390">
    <property type="entry name" value="WH_DNA-bd_sf"/>
</dbReference>
<proteinExistence type="predicted"/>
<dbReference type="InterPro" id="IPR036388">
    <property type="entry name" value="WH-like_DNA-bd_sf"/>
</dbReference>
<dbReference type="SUPFAM" id="SSF46785">
    <property type="entry name" value="Winged helix' DNA-binding domain"/>
    <property type="match status" value="1"/>
</dbReference>
<keyword evidence="3" id="KW-0804">Transcription</keyword>
<evidence type="ECO:0000256" key="1">
    <source>
        <dbReference type="ARBA" id="ARBA00023015"/>
    </source>
</evidence>
<dbReference type="Gene3D" id="1.10.10.10">
    <property type="entry name" value="Winged helix-like DNA-binding domain superfamily/Winged helix DNA-binding domain"/>
    <property type="match status" value="1"/>
</dbReference>